<protein>
    <submittedName>
        <fullName evidence="8">Histone H4 transcription factor</fullName>
    </submittedName>
</protein>
<dbReference type="Gene3D" id="3.30.160.60">
    <property type="entry name" value="Classic Zinc Finger"/>
    <property type="match status" value="4"/>
</dbReference>
<reference evidence="8" key="1">
    <citation type="submission" date="2017-02" db="UniProtKB">
        <authorList>
            <consortium name="WormBaseParasite"/>
        </authorList>
    </citation>
    <scope>IDENTIFICATION</scope>
</reference>
<dbReference type="WBParaSite" id="SPAL_0001385000.1">
    <property type="protein sequence ID" value="SPAL_0001385000.1"/>
    <property type="gene ID" value="SPAL_0001385000"/>
</dbReference>
<name>A0A0N5C7D6_STREA</name>
<evidence type="ECO:0000256" key="1">
    <source>
        <dbReference type="ARBA" id="ARBA00022723"/>
    </source>
</evidence>
<keyword evidence="4" id="KW-0862">Zinc</keyword>
<keyword evidence="7" id="KW-1185">Reference proteome</keyword>
<evidence type="ECO:0000256" key="2">
    <source>
        <dbReference type="ARBA" id="ARBA00022737"/>
    </source>
</evidence>
<dbReference type="InterPro" id="IPR013087">
    <property type="entry name" value="Znf_C2H2_type"/>
</dbReference>
<proteinExistence type="predicted"/>
<dbReference type="Proteomes" id="UP000046392">
    <property type="component" value="Unplaced"/>
</dbReference>
<dbReference type="PANTHER" id="PTHR24379">
    <property type="entry name" value="KRAB AND ZINC FINGER DOMAIN-CONTAINING"/>
    <property type="match status" value="1"/>
</dbReference>
<evidence type="ECO:0000313" key="7">
    <source>
        <dbReference type="Proteomes" id="UP000046392"/>
    </source>
</evidence>
<feature type="domain" description="C2H2-type" evidence="6">
    <location>
        <begin position="194"/>
        <end position="223"/>
    </location>
</feature>
<dbReference type="GO" id="GO:0008270">
    <property type="term" value="F:zinc ion binding"/>
    <property type="evidence" value="ECO:0007669"/>
    <property type="project" value="UniProtKB-KW"/>
</dbReference>
<keyword evidence="3 5" id="KW-0863">Zinc-finger</keyword>
<dbReference type="PROSITE" id="PS50157">
    <property type="entry name" value="ZINC_FINGER_C2H2_2"/>
    <property type="match status" value="5"/>
</dbReference>
<sequence>MAVNNDYENTHQIENPFGPHSWYTLKKIYPSFDSIINDNNTKQTSTNDLFYFKCQWHSCAYQCYTEDEILHHVDDHCKAIENHISSLSTIVCQIYGCRVQLKSVYEFKLHISYHLYLLKLQYMGYKYLSEKVKWNFFDECGFGRQPSEVSDECPLICRWRKCNESFYSVIEFYSHVDRHVNSYPRKRKNDNINYQCQWDNCTEVYDEKFTFSKHVNTHTLSKKCACPYCGERFLESTRLRDHMNRKVKNENDAKYTCNYCCKKFKDKQILESHIKRHYKDYECLICHAKMSCPSTLARHVSNIHGGGEEHKCRRCGKIYYTKTSLKGHEELCLTGEKEVKCPECSAKFEFLPSLKRHFTSVHQKPFTTDLYMCHICEEEKIINEETSSSTTTGTTTGKNKNGVFLFSNALSTHLKDVHKLKVPKGFVRFSYRKCPDTFYRLELTPFSRGSN</sequence>
<dbReference type="SUPFAM" id="SSF57667">
    <property type="entry name" value="beta-beta-alpha zinc fingers"/>
    <property type="match status" value="3"/>
</dbReference>
<dbReference type="PROSITE" id="PS00028">
    <property type="entry name" value="ZINC_FINGER_C2H2_1"/>
    <property type="match status" value="5"/>
</dbReference>
<dbReference type="InterPro" id="IPR036236">
    <property type="entry name" value="Znf_C2H2_sf"/>
</dbReference>
<feature type="domain" description="C2H2-type" evidence="6">
    <location>
        <begin position="255"/>
        <end position="282"/>
    </location>
</feature>
<feature type="domain" description="C2H2-type" evidence="6">
    <location>
        <begin position="281"/>
        <end position="309"/>
    </location>
</feature>
<dbReference type="STRING" id="174720.A0A0N5C7D6"/>
<evidence type="ECO:0000259" key="6">
    <source>
        <dbReference type="PROSITE" id="PS50157"/>
    </source>
</evidence>
<evidence type="ECO:0000256" key="3">
    <source>
        <dbReference type="ARBA" id="ARBA00022771"/>
    </source>
</evidence>
<dbReference type="SMART" id="SM00355">
    <property type="entry name" value="ZnF_C2H2"/>
    <property type="match status" value="9"/>
</dbReference>
<evidence type="ECO:0000256" key="4">
    <source>
        <dbReference type="ARBA" id="ARBA00022833"/>
    </source>
</evidence>
<dbReference type="AlphaFoldDB" id="A0A0N5C7D6"/>
<accession>A0A0N5C7D6</accession>
<dbReference type="PANTHER" id="PTHR24379:SF121">
    <property type="entry name" value="C2H2-TYPE DOMAIN-CONTAINING PROTEIN"/>
    <property type="match status" value="1"/>
</dbReference>
<keyword evidence="1" id="KW-0479">Metal-binding</keyword>
<evidence type="ECO:0000313" key="8">
    <source>
        <dbReference type="WBParaSite" id="SPAL_0001385000.1"/>
    </source>
</evidence>
<feature type="domain" description="C2H2-type" evidence="6">
    <location>
        <begin position="155"/>
        <end position="184"/>
    </location>
</feature>
<keyword evidence="2" id="KW-0677">Repeat</keyword>
<organism evidence="7 8">
    <name type="scientific">Strongyloides papillosus</name>
    <name type="common">Intestinal threadworm</name>
    <dbReference type="NCBI Taxonomy" id="174720"/>
    <lineage>
        <taxon>Eukaryota</taxon>
        <taxon>Metazoa</taxon>
        <taxon>Ecdysozoa</taxon>
        <taxon>Nematoda</taxon>
        <taxon>Chromadorea</taxon>
        <taxon>Rhabditida</taxon>
        <taxon>Tylenchina</taxon>
        <taxon>Panagrolaimomorpha</taxon>
        <taxon>Strongyloidoidea</taxon>
        <taxon>Strongyloididae</taxon>
        <taxon>Strongyloides</taxon>
    </lineage>
</organism>
<feature type="domain" description="C2H2-type" evidence="6">
    <location>
        <begin position="310"/>
        <end position="338"/>
    </location>
</feature>
<evidence type="ECO:0000256" key="5">
    <source>
        <dbReference type="PROSITE-ProRule" id="PRU00042"/>
    </source>
</evidence>